<dbReference type="RefSeq" id="WP_358134887.1">
    <property type="nucleotide sequence ID" value="NZ_JBFALK010000011.1"/>
</dbReference>
<dbReference type="Proteomes" id="UP001551675">
    <property type="component" value="Unassembled WGS sequence"/>
</dbReference>
<dbReference type="InterPro" id="IPR000515">
    <property type="entry name" value="MetI-like"/>
</dbReference>
<dbReference type="SUPFAM" id="SSF161098">
    <property type="entry name" value="MetI-like"/>
    <property type="match status" value="1"/>
</dbReference>
<feature type="transmembrane region" description="Helical" evidence="7">
    <location>
        <begin position="5"/>
        <end position="26"/>
    </location>
</feature>
<keyword evidence="5 7" id="KW-1133">Transmembrane helix</keyword>
<dbReference type="Pfam" id="PF00528">
    <property type="entry name" value="BPD_transp_1"/>
    <property type="match status" value="1"/>
</dbReference>
<evidence type="ECO:0000256" key="1">
    <source>
        <dbReference type="ARBA" id="ARBA00004651"/>
    </source>
</evidence>
<evidence type="ECO:0000256" key="6">
    <source>
        <dbReference type="ARBA" id="ARBA00023136"/>
    </source>
</evidence>
<evidence type="ECO:0000256" key="2">
    <source>
        <dbReference type="ARBA" id="ARBA00022448"/>
    </source>
</evidence>
<sequence length="209" mass="22346">MAARLATLVVLVWVVSLAVFALVLLIPGDPTTTLLGDNATPEQVTAFRTSLGLDDPLLERYWRWLSGALRGDLGTSMLSSYPVTQAIGDRIGVTVSLVVSALVLSVVVGLVIGVLAAVRQGGWFDRLTLLGSSIGIAMPNFWLGLVLVTFFGAELGLFPTSGYASPLLPWSHALRAAQAAPGCIIRRNVSQQNPWRTGMRSRKTSTTTR</sequence>
<proteinExistence type="inferred from homology"/>
<evidence type="ECO:0000256" key="5">
    <source>
        <dbReference type="ARBA" id="ARBA00022989"/>
    </source>
</evidence>
<dbReference type="EMBL" id="JBFALK010000011">
    <property type="protein sequence ID" value="MEV0971006.1"/>
    <property type="molecule type" value="Genomic_DNA"/>
</dbReference>
<comment type="similarity">
    <text evidence="7">Belongs to the binding-protein-dependent transport system permease family.</text>
</comment>
<dbReference type="PANTHER" id="PTHR43163:SF6">
    <property type="entry name" value="DIPEPTIDE TRANSPORT SYSTEM PERMEASE PROTEIN DPPB-RELATED"/>
    <property type="match status" value="1"/>
</dbReference>
<keyword evidence="10" id="KW-1185">Reference proteome</keyword>
<evidence type="ECO:0000256" key="3">
    <source>
        <dbReference type="ARBA" id="ARBA00022475"/>
    </source>
</evidence>
<feature type="domain" description="ABC transmembrane type-1" evidence="8">
    <location>
        <begin position="91"/>
        <end position="209"/>
    </location>
</feature>
<evidence type="ECO:0000256" key="4">
    <source>
        <dbReference type="ARBA" id="ARBA00022692"/>
    </source>
</evidence>
<dbReference type="InterPro" id="IPR045621">
    <property type="entry name" value="BPD_transp_1_N"/>
</dbReference>
<accession>A0ABV3GHF0</accession>
<keyword evidence="3" id="KW-1003">Cell membrane</keyword>
<keyword evidence="2 7" id="KW-0813">Transport</keyword>
<dbReference type="InterPro" id="IPR035906">
    <property type="entry name" value="MetI-like_sf"/>
</dbReference>
<organism evidence="9 10">
    <name type="scientific">Microtetraspora glauca</name>
    <dbReference type="NCBI Taxonomy" id="1996"/>
    <lineage>
        <taxon>Bacteria</taxon>
        <taxon>Bacillati</taxon>
        <taxon>Actinomycetota</taxon>
        <taxon>Actinomycetes</taxon>
        <taxon>Streptosporangiales</taxon>
        <taxon>Streptosporangiaceae</taxon>
        <taxon>Microtetraspora</taxon>
    </lineage>
</organism>
<evidence type="ECO:0000313" key="10">
    <source>
        <dbReference type="Proteomes" id="UP001551675"/>
    </source>
</evidence>
<feature type="transmembrane region" description="Helical" evidence="7">
    <location>
        <begin position="91"/>
        <end position="117"/>
    </location>
</feature>
<dbReference type="PANTHER" id="PTHR43163">
    <property type="entry name" value="DIPEPTIDE TRANSPORT SYSTEM PERMEASE PROTEIN DPPB-RELATED"/>
    <property type="match status" value="1"/>
</dbReference>
<evidence type="ECO:0000259" key="8">
    <source>
        <dbReference type="PROSITE" id="PS50928"/>
    </source>
</evidence>
<keyword evidence="4 7" id="KW-0812">Transmembrane</keyword>
<feature type="transmembrane region" description="Helical" evidence="7">
    <location>
        <begin position="129"/>
        <end position="153"/>
    </location>
</feature>
<gene>
    <name evidence="9" type="ORF">AB0I59_20445</name>
</gene>
<dbReference type="Pfam" id="PF19300">
    <property type="entry name" value="BPD_transp_1_N"/>
    <property type="match status" value="1"/>
</dbReference>
<evidence type="ECO:0000313" key="9">
    <source>
        <dbReference type="EMBL" id="MEV0971006.1"/>
    </source>
</evidence>
<comment type="caution">
    <text evidence="9">The sequence shown here is derived from an EMBL/GenBank/DDBJ whole genome shotgun (WGS) entry which is preliminary data.</text>
</comment>
<protein>
    <submittedName>
        <fullName evidence="9">ABC transporter permease</fullName>
    </submittedName>
</protein>
<comment type="subcellular location">
    <subcellularLocation>
        <location evidence="1 7">Cell membrane</location>
        <topology evidence="1 7">Multi-pass membrane protein</topology>
    </subcellularLocation>
</comment>
<dbReference type="PROSITE" id="PS50928">
    <property type="entry name" value="ABC_TM1"/>
    <property type="match status" value="1"/>
</dbReference>
<name>A0ABV3GHF0_MICGL</name>
<reference evidence="9 10" key="1">
    <citation type="submission" date="2024-06" db="EMBL/GenBank/DDBJ databases">
        <title>The Natural Products Discovery Center: Release of the First 8490 Sequenced Strains for Exploring Actinobacteria Biosynthetic Diversity.</title>
        <authorList>
            <person name="Kalkreuter E."/>
            <person name="Kautsar S.A."/>
            <person name="Yang D."/>
            <person name="Bader C.D."/>
            <person name="Teijaro C.N."/>
            <person name="Fluegel L."/>
            <person name="Davis C.M."/>
            <person name="Simpson J.R."/>
            <person name="Lauterbach L."/>
            <person name="Steele A.D."/>
            <person name="Gui C."/>
            <person name="Meng S."/>
            <person name="Li G."/>
            <person name="Viehrig K."/>
            <person name="Ye F."/>
            <person name="Su P."/>
            <person name="Kiefer A.F."/>
            <person name="Nichols A."/>
            <person name="Cepeda A.J."/>
            <person name="Yan W."/>
            <person name="Fan B."/>
            <person name="Jiang Y."/>
            <person name="Adhikari A."/>
            <person name="Zheng C.-J."/>
            <person name="Schuster L."/>
            <person name="Cowan T.M."/>
            <person name="Smanski M.J."/>
            <person name="Chevrette M.G."/>
            <person name="De Carvalho L.P.S."/>
            <person name="Shen B."/>
        </authorList>
    </citation>
    <scope>NUCLEOTIDE SEQUENCE [LARGE SCALE GENOMIC DNA]</scope>
    <source>
        <strain evidence="9 10">NPDC050100</strain>
    </source>
</reference>
<evidence type="ECO:0000256" key="7">
    <source>
        <dbReference type="RuleBase" id="RU363032"/>
    </source>
</evidence>
<dbReference type="Gene3D" id="1.10.3720.10">
    <property type="entry name" value="MetI-like"/>
    <property type="match status" value="1"/>
</dbReference>
<keyword evidence="6 7" id="KW-0472">Membrane</keyword>